<dbReference type="GO" id="GO:0005254">
    <property type="term" value="F:chloride channel activity"/>
    <property type="evidence" value="ECO:0007669"/>
    <property type="project" value="UniProtKB-UniRule"/>
</dbReference>
<keyword evidence="14" id="KW-1185">Reference proteome</keyword>
<comment type="caution">
    <text evidence="11">Lacks conserved residue(s) required for the propagation of feature annotation.</text>
</comment>
<dbReference type="EMBL" id="LNIX01000001">
    <property type="protein sequence ID" value="OXA65072.1"/>
    <property type="molecule type" value="Genomic_DNA"/>
</dbReference>
<evidence type="ECO:0000256" key="11">
    <source>
        <dbReference type="RuleBase" id="RU361221"/>
    </source>
</evidence>
<dbReference type="PANTHER" id="PTHR11689:SF89">
    <property type="entry name" value="CHLORIDE CHANNEL PROTEIN"/>
    <property type="match status" value="1"/>
</dbReference>
<keyword evidence="8 11" id="KW-0472">Membrane</keyword>
<feature type="transmembrane region" description="Helical" evidence="11">
    <location>
        <begin position="525"/>
        <end position="544"/>
    </location>
</feature>
<proteinExistence type="inferred from homology"/>
<protein>
    <recommendedName>
        <fullName evidence="11">Chloride channel protein</fullName>
    </recommendedName>
</protein>
<dbReference type="Proteomes" id="UP000198287">
    <property type="component" value="Unassembled WGS sequence"/>
</dbReference>
<gene>
    <name evidence="13" type="ORF">Fcan01_02250</name>
</gene>
<comment type="subcellular location">
    <subcellularLocation>
        <location evidence="1 11">Membrane</location>
        <topology evidence="1 11">Multi-pass membrane protein</topology>
    </subcellularLocation>
</comment>
<evidence type="ECO:0000256" key="2">
    <source>
        <dbReference type="ARBA" id="ARBA00022448"/>
    </source>
</evidence>
<dbReference type="SMART" id="SM00116">
    <property type="entry name" value="CBS"/>
    <property type="match status" value="2"/>
</dbReference>
<dbReference type="AlphaFoldDB" id="A0A226F5H8"/>
<dbReference type="InterPro" id="IPR046342">
    <property type="entry name" value="CBS_dom_sf"/>
</dbReference>
<evidence type="ECO:0000313" key="14">
    <source>
        <dbReference type="Proteomes" id="UP000198287"/>
    </source>
</evidence>
<dbReference type="STRING" id="158441.A0A226F5H8"/>
<dbReference type="Pfam" id="PF00571">
    <property type="entry name" value="CBS"/>
    <property type="match status" value="2"/>
</dbReference>
<dbReference type="SUPFAM" id="SSF81340">
    <property type="entry name" value="Clc chloride channel"/>
    <property type="match status" value="1"/>
</dbReference>
<dbReference type="PRINTS" id="PR00762">
    <property type="entry name" value="CLCHANNEL"/>
</dbReference>
<sequence>MGSIVEDDLVRRRKTFAQRRSLSEYAVSLPSQPSDAFGIHPKDDKFRFFKKGRDFQPRHAKHQFTEDELQTLQTYESAAILPSHSEVYRKWLENEPPRGRMESWTILSIVSILTGTLAFILRLICEKFQIIYIPFIQNALETNDTLSLSIYYTIASCGFGSVAAIVIIYFCPHASGSGLPEIIGILNGCVVRNVLSFKTLICKMISVIFVVISKLPVGFEGPMVHIGAMVGACMAKPIQRCFHNDSSNGCCPKIGCVSRLCRYRDCQERYSLICVGAASGVASAFSSPISGLTFAMEEISSHWSRKDTWRTFVCCVLARSTTELLRSLETTISEFNSGHAMNILHLPESALFDMKHDLNLSLLIFIPALIIGAVGGLLGAVFIFIHLKASKLRRKLFSYIQSTQVQNVLKLFEVILIAAICSSFIVSVLHLSPCKEVNHQEGLSDGRKSLELQSYRCQKPLNSTILENGQSLQAGEYNQGASLLLGSWEQMIRNLLSRQTFNYFEIPVICACFVCFWTFSCWTSMTNVACGLLIPQLAIGAIYGRLMGELLHSSLKGIMERYENVGWEWVDPGAFALMGAASFLSGTSRLPITSVVMVVEMTNINMSLLLLLVMVCVMMSKFVGDLLTHSIYHSVLEIKCIPYLEPDLKVYDNDGLKVSLELFTSSTVMKSPVQFVGVKESVKFLANLLLDTNHGAFPVVNNDDGMEKTYLGIITRLELTILLTKTERFDPKEIEKDDMDRLRISYPEYSSTKLKNASTANMVLNKYSSNIVYKNIYVNLKPYINVSAPSVPSNFCLRRTYMMFTAMGLRHLVVTDRLNQVIGIITRKDLMGFSVEDKIRAILLRNKSLSFSQSSVSTGPDCDIEVQSTVPIVEEENEDN</sequence>
<dbReference type="OMA" id="YLIRLKW"/>
<dbReference type="OrthoDB" id="6424114at2759"/>
<dbReference type="Pfam" id="PF00654">
    <property type="entry name" value="Voltage_CLC"/>
    <property type="match status" value="1"/>
</dbReference>
<dbReference type="Gene3D" id="1.10.3080.10">
    <property type="entry name" value="Clc chloride channel"/>
    <property type="match status" value="1"/>
</dbReference>
<evidence type="ECO:0000256" key="5">
    <source>
        <dbReference type="ARBA" id="ARBA00022989"/>
    </source>
</evidence>
<evidence type="ECO:0000256" key="7">
    <source>
        <dbReference type="ARBA" id="ARBA00023122"/>
    </source>
</evidence>
<feature type="domain" description="CBS" evidence="12">
    <location>
        <begin position="784"/>
        <end position="842"/>
    </location>
</feature>
<keyword evidence="7 10" id="KW-0129">CBS domain</keyword>
<feature type="transmembrane region" description="Helical" evidence="11">
    <location>
        <begin position="150"/>
        <end position="171"/>
    </location>
</feature>
<evidence type="ECO:0000256" key="8">
    <source>
        <dbReference type="ARBA" id="ARBA00023136"/>
    </source>
</evidence>
<dbReference type="Gene3D" id="3.10.580.10">
    <property type="entry name" value="CBS-domain"/>
    <property type="match status" value="1"/>
</dbReference>
<feature type="transmembrane region" description="Helical" evidence="11">
    <location>
        <begin position="604"/>
        <end position="624"/>
    </location>
</feature>
<feature type="transmembrane region" description="Helical" evidence="11">
    <location>
        <begin position="104"/>
        <end position="124"/>
    </location>
</feature>
<name>A0A226F5H8_FOLCA</name>
<dbReference type="CDD" id="cd04591">
    <property type="entry name" value="CBS_pair_voltage-gated_CLC_euk_bac"/>
    <property type="match status" value="1"/>
</dbReference>
<feature type="domain" description="CBS" evidence="12">
    <location>
        <begin position="669"/>
        <end position="731"/>
    </location>
</feature>
<evidence type="ECO:0000313" key="13">
    <source>
        <dbReference type="EMBL" id="OXA65072.1"/>
    </source>
</evidence>
<dbReference type="InterPro" id="IPR000644">
    <property type="entry name" value="CBS_dom"/>
</dbReference>
<dbReference type="PROSITE" id="PS51371">
    <property type="entry name" value="CBS"/>
    <property type="match status" value="2"/>
</dbReference>
<evidence type="ECO:0000256" key="3">
    <source>
        <dbReference type="ARBA" id="ARBA00022692"/>
    </source>
</evidence>
<evidence type="ECO:0000256" key="4">
    <source>
        <dbReference type="ARBA" id="ARBA00022737"/>
    </source>
</evidence>
<keyword evidence="9 11" id="KW-0868">Chloride</keyword>
<keyword evidence="6 11" id="KW-0406">Ion transport</keyword>
<evidence type="ECO:0000256" key="6">
    <source>
        <dbReference type="ARBA" id="ARBA00023065"/>
    </source>
</evidence>
<keyword evidence="2 11" id="KW-0813">Transport</keyword>
<organism evidence="13 14">
    <name type="scientific">Folsomia candida</name>
    <name type="common">Springtail</name>
    <dbReference type="NCBI Taxonomy" id="158441"/>
    <lineage>
        <taxon>Eukaryota</taxon>
        <taxon>Metazoa</taxon>
        <taxon>Ecdysozoa</taxon>
        <taxon>Arthropoda</taxon>
        <taxon>Hexapoda</taxon>
        <taxon>Collembola</taxon>
        <taxon>Entomobryomorpha</taxon>
        <taxon>Isotomoidea</taxon>
        <taxon>Isotomidae</taxon>
        <taxon>Proisotominae</taxon>
        <taxon>Folsomia</taxon>
    </lineage>
</organism>
<comment type="caution">
    <text evidence="13">The sequence shown here is derived from an EMBL/GenBank/DDBJ whole genome shotgun (WGS) entry which is preliminary data.</text>
</comment>
<reference evidence="13 14" key="1">
    <citation type="submission" date="2015-12" db="EMBL/GenBank/DDBJ databases">
        <title>The genome of Folsomia candida.</title>
        <authorList>
            <person name="Faddeeva A."/>
            <person name="Derks M.F."/>
            <person name="Anvar Y."/>
            <person name="Smit S."/>
            <person name="Van Straalen N."/>
            <person name="Roelofs D."/>
        </authorList>
    </citation>
    <scope>NUCLEOTIDE SEQUENCE [LARGE SCALE GENOMIC DNA]</scope>
    <source>
        <strain evidence="13 14">VU population</strain>
        <tissue evidence="13">Whole body</tissue>
    </source>
</reference>
<dbReference type="GO" id="GO:0016020">
    <property type="term" value="C:membrane"/>
    <property type="evidence" value="ECO:0007669"/>
    <property type="project" value="UniProtKB-SubCell"/>
</dbReference>
<comment type="similarity">
    <text evidence="11">Belongs to the chloride channel (TC 2.A.49) family.</text>
</comment>
<keyword evidence="5 11" id="KW-1133">Transmembrane helix</keyword>
<feature type="transmembrane region" description="Helical" evidence="11">
    <location>
        <begin position="407"/>
        <end position="431"/>
    </location>
</feature>
<evidence type="ECO:0000256" key="10">
    <source>
        <dbReference type="PROSITE-ProRule" id="PRU00703"/>
    </source>
</evidence>
<dbReference type="SUPFAM" id="SSF54631">
    <property type="entry name" value="CBS-domain pair"/>
    <property type="match status" value="1"/>
</dbReference>
<evidence type="ECO:0000256" key="9">
    <source>
        <dbReference type="ARBA" id="ARBA00023214"/>
    </source>
</evidence>
<evidence type="ECO:0000256" key="1">
    <source>
        <dbReference type="ARBA" id="ARBA00004141"/>
    </source>
</evidence>
<dbReference type="InterPro" id="IPR051280">
    <property type="entry name" value="Cl-channel/antiporter"/>
</dbReference>
<keyword evidence="4" id="KW-0677">Repeat</keyword>
<keyword evidence="3 11" id="KW-0812">Transmembrane</keyword>
<feature type="transmembrane region" description="Helical" evidence="11">
    <location>
        <begin position="501"/>
        <end position="519"/>
    </location>
</feature>
<dbReference type="InterPro" id="IPR001807">
    <property type="entry name" value="ClC"/>
</dbReference>
<dbReference type="InterPro" id="IPR014743">
    <property type="entry name" value="Cl-channel_core"/>
</dbReference>
<feature type="transmembrane region" description="Helical" evidence="11">
    <location>
        <begin position="362"/>
        <end position="387"/>
    </location>
</feature>
<accession>A0A226F5H8</accession>
<dbReference type="PANTHER" id="PTHR11689">
    <property type="entry name" value="CHLORIDE CHANNEL PROTEIN CLC FAMILY MEMBER"/>
    <property type="match status" value="1"/>
</dbReference>
<evidence type="ECO:0000259" key="12">
    <source>
        <dbReference type="PROSITE" id="PS51371"/>
    </source>
</evidence>